<dbReference type="STRING" id="51240.A0A2I4F7C6"/>
<dbReference type="InterPro" id="IPR011146">
    <property type="entry name" value="HIT-like"/>
</dbReference>
<dbReference type="InterPro" id="IPR019808">
    <property type="entry name" value="Histidine_triad_CS"/>
</dbReference>
<dbReference type="InterPro" id="IPR001310">
    <property type="entry name" value="Histidine_triad_HIT"/>
</dbReference>
<evidence type="ECO:0000313" key="1">
    <source>
        <dbReference type="Proteomes" id="UP000235220"/>
    </source>
</evidence>
<dbReference type="PROSITE" id="PS51084">
    <property type="entry name" value="HIT_2"/>
    <property type="match status" value="1"/>
</dbReference>
<dbReference type="Pfam" id="PF01230">
    <property type="entry name" value="HIT"/>
    <property type="match status" value="1"/>
</dbReference>
<dbReference type="Gramene" id="Jr05_05480_p1">
    <property type="protein sequence ID" value="cds.Jr05_05480_p1"/>
    <property type="gene ID" value="Jr05_05480"/>
</dbReference>
<gene>
    <name evidence="2" type="primary">LOC108996232</name>
</gene>
<dbReference type="GeneID" id="108996232"/>
<dbReference type="PROSITE" id="PS00892">
    <property type="entry name" value="HIT_1"/>
    <property type="match status" value="1"/>
</dbReference>
<dbReference type="KEGG" id="jre:108996232"/>
<dbReference type="GO" id="GO:0047627">
    <property type="term" value="F:adenylylsulfatase activity"/>
    <property type="evidence" value="ECO:0000318"/>
    <property type="project" value="GO_Central"/>
</dbReference>
<dbReference type="Gene3D" id="3.30.428.10">
    <property type="entry name" value="HIT-like"/>
    <property type="match status" value="1"/>
</dbReference>
<dbReference type="GO" id="GO:0009150">
    <property type="term" value="P:purine ribonucleotide metabolic process"/>
    <property type="evidence" value="ECO:0000318"/>
    <property type="project" value="GO_Central"/>
</dbReference>
<proteinExistence type="predicted"/>
<dbReference type="PANTHER" id="PTHR47670:SF1">
    <property type="entry name" value="ADENYLYLSULFATASE HINT3"/>
    <property type="match status" value="1"/>
</dbReference>
<dbReference type="GO" id="GO:0006790">
    <property type="term" value="P:sulfur compound metabolic process"/>
    <property type="evidence" value="ECO:0000318"/>
    <property type="project" value="GO_Central"/>
</dbReference>
<reference evidence="2" key="1">
    <citation type="submission" date="2025-08" db="UniProtKB">
        <authorList>
            <consortium name="RefSeq"/>
        </authorList>
    </citation>
    <scope>IDENTIFICATION</scope>
    <source>
        <tissue evidence="2">Leaves</tissue>
    </source>
</reference>
<dbReference type="RefSeq" id="XP_018827549.1">
    <property type="nucleotide sequence ID" value="XM_018972004.2"/>
</dbReference>
<protein>
    <submittedName>
        <fullName evidence="2">Adenylylsulfatase HINT3-like</fullName>
    </submittedName>
</protein>
<name>A0A2I4F7C6_JUGRE</name>
<dbReference type="FunCoup" id="A0A2I4F7C6">
    <property type="interactions" value="286"/>
</dbReference>
<evidence type="ECO:0000313" key="2">
    <source>
        <dbReference type="RefSeq" id="XP_018827549.1"/>
    </source>
</evidence>
<dbReference type="InterPro" id="IPR036265">
    <property type="entry name" value="HIT-like_sf"/>
</dbReference>
<dbReference type="Proteomes" id="UP000235220">
    <property type="component" value="Chromosome 5"/>
</dbReference>
<accession>A0A2I4F7C6</accession>
<organism evidence="1 2">
    <name type="scientific">Juglans regia</name>
    <name type="common">English walnut</name>
    <dbReference type="NCBI Taxonomy" id="51240"/>
    <lineage>
        <taxon>Eukaryota</taxon>
        <taxon>Viridiplantae</taxon>
        <taxon>Streptophyta</taxon>
        <taxon>Embryophyta</taxon>
        <taxon>Tracheophyta</taxon>
        <taxon>Spermatophyta</taxon>
        <taxon>Magnoliopsida</taxon>
        <taxon>eudicotyledons</taxon>
        <taxon>Gunneridae</taxon>
        <taxon>Pentapetalae</taxon>
        <taxon>rosids</taxon>
        <taxon>fabids</taxon>
        <taxon>Fagales</taxon>
        <taxon>Juglandaceae</taxon>
        <taxon>Juglans</taxon>
    </lineage>
</organism>
<dbReference type="PANTHER" id="PTHR47670">
    <property type="entry name" value="ADENYLYLSULFATASE HINT3"/>
    <property type="match status" value="1"/>
</dbReference>
<dbReference type="OrthoDB" id="672793at2759"/>
<keyword evidence="1" id="KW-1185">Reference proteome</keyword>
<dbReference type="AlphaFoldDB" id="A0A2I4F7C6"/>
<dbReference type="SUPFAM" id="SSF54197">
    <property type="entry name" value="HIT-like"/>
    <property type="match status" value="1"/>
</dbReference>
<sequence>MEARRLAILSSHICPLGSSQPRGRTRIPLFSTLSFSDCASDSDETKRLRDSQKKVQQNDCVFCKIVCGKSPALKLYEDDACLCILDTSPLSHGHSLIIPKSHFCSLKATPPHVIAAMCSKVPFISSAIMKATGCDSFNLLVNNGAEAGQVIFHTHIHIIPRKARDCLWPSESLRRHPLKLDQNTFKLVNCVQEELSPAGNTEDVNDRGSTLAKN</sequence>
<dbReference type="PRINTS" id="PR00332">
    <property type="entry name" value="HISTRIAD"/>
</dbReference>